<reference evidence="2 3" key="1">
    <citation type="journal article" date="2021" name="Nat. Commun.">
        <title>Genetic determinants of endophytism in the Arabidopsis root mycobiome.</title>
        <authorList>
            <person name="Mesny F."/>
            <person name="Miyauchi S."/>
            <person name="Thiergart T."/>
            <person name="Pickel B."/>
            <person name="Atanasova L."/>
            <person name="Karlsson M."/>
            <person name="Huettel B."/>
            <person name="Barry K.W."/>
            <person name="Haridas S."/>
            <person name="Chen C."/>
            <person name="Bauer D."/>
            <person name="Andreopoulos W."/>
            <person name="Pangilinan J."/>
            <person name="LaButti K."/>
            <person name="Riley R."/>
            <person name="Lipzen A."/>
            <person name="Clum A."/>
            <person name="Drula E."/>
            <person name="Henrissat B."/>
            <person name="Kohler A."/>
            <person name="Grigoriev I.V."/>
            <person name="Martin F.M."/>
            <person name="Hacquard S."/>
        </authorList>
    </citation>
    <scope>NUCLEOTIDE SEQUENCE [LARGE SCALE GENOMIC DNA]</scope>
    <source>
        <strain evidence="2 3">MPI-CAGE-CH-0241</strain>
    </source>
</reference>
<evidence type="ECO:0000256" key="1">
    <source>
        <dbReference type="SAM" id="MobiDB-lite"/>
    </source>
</evidence>
<keyword evidence="3" id="KW-1185">Reference proteome</keyword>
<proteinExistence type="predicted"/>
<gene>
    <name evidence="2" type="ORF">B0T10DRAFT_454740</name>
</gene>
<comment type="caution">
    <text evidence="2">The sequence shown here is derived from an EMBL/GenBank/DDBJ whole genome shotgun (WGS) entry which is preliminary data.</text>
</comment>
<protein>
    <submittedName>
        <fullName evidence="2">Uncharacterized protein</fullName>
    </submittedName>
</protein>
<organism evidence="2 3">
    <name type="scientific">Thelonectria olida</name>
    <dbReference type="NCBI Taxonomy" id="1576542"/>
    <lineage>
        <taxon>Eukaryota</taxon>
        <taxon>Fungi</taxon>
        <taxon>Dikarya</taxon>
        <taxon>Ascomycota</taxon>
        <taxon>Pezizomycotina</taxon>
        <taxon>Sordariomycetes</taxon>
        <taxon>Hypocreomycetidae</taxon>
        <taxon>Hypocreales</taxon>
        <taxon>Nectriaceae</taxon>
        <taxon>Thelonectria</taxon>
    </lineage>
</organism>
<feature type="compositionally biased region" description="Basic residues" evidence="1">
    <location>
        <begin position="218"/>
        <end position="227"/>
    </location>
</feature>
<accession>A0A9P8WE57</accession>
<evidence type="ECO:0000313" key="3">
    <source>
        <dbReference type="Proteomes" id="UP000777438"/>
    </source>
</evidence>
<evidence type="ECO:0000313" key="2">
    <source>
        <dbReference type="EMBL" id="KAH6896851.1"/>
    </source>
</evidence>
<dbReference type="AlphaFoldDB" id="A0A9P8WE57"/>
<feature type="region of interest" description="Disordered" evidence="1">
    <location>
        <begin position="207"/>
        <end position="227"/>
    </location>
</feature>
<sequence length="227" mass="25595">MRTSLSKFKAEREVAEGLTVSARLAAHRTMHGMQLEGGPGPQQQEKIPALQDVDHEHIILVEAQSVNTKPIVGPPAPTMTNIVHWGSDVVAGAFNGFEKAHFRLRQKRDRGPPQSSVIESGFRLLPRCRRGHRDTRKRLESRETCHNSHGPLKRRLRNDKHFEVVSGSVQRGKPTDDLVATHPMTEQARIDWVGEIALLNFKRKEDEREEGVQVSKANHGRTRLNPV</sequence>
<name>A0A9P8WE57_9HYPO</name>
<dbReference type="EMBL" id="JAGPYM010000003">
    <property type="protein sequence ID" value="KAH6896851.1"/>
    <property type="molecule type" value="Genomic_DNA"/>
</dbReference>
<dbReference type="Proteomes" id="UP000777438">
    <property type="component" value="Unassembled WGS sequence"/>
</dbReference>